<comment type="caution">
    <text evidence="2">The sequence shown here is derived from an EMBL/GenBank/DDBJ whole genome shotgun (WGS) entry which is preliminary data.</text>
</comment>
<dbReference type="PANTHER" id="PTHR33990">
    <property type="entry name" value="PROTEIN YJDN-RELATED"/>
    <property type="match status" value="1"/>
</dbReference>
<sequence length="146" mass="15968">MATINPYLLFNGNCEEAFLFYQSVFGGEFPYVGKFGDMPADAEGAGSIPEEDKNRIMHMSLPIGKDSILMGSDSNEASGSVAFGSNVSISINTESKQEADKLFDGLSAGGNPFMPMNQTFWGAYFGMFVDKFGIHWMVNFDETPNK</sequence>
<reference evidence="2 3" key="1">
    <citation type="submission" date="2021-07" db="EMBL/GenBank/DDBJ databases">
        <title>Flavobacterium sp. nov. isolated from sediment on the Taihu Lake.</title>
        <authorList>
            <person name="Qu J.-H."/>
        </authorList>
    </citation>
    <scope>NUCLEOTIDE SEQUENCE [LARGE SCALE GENOMIC DNA]</scope>
    <source>
        <strain evidence="2 3">NAS39</strain>
    </source>
</reference>
<organism evidence="2 3">
    <name type="scientific">Flavobacterium taihuense</name>
    <dbReference type="NCBI Taxonomy" id="2857508"/>
    <lineage>
        <taxon>Bacteria</taxon>
        <taxon>Pseudomonadati</taxon>
        <taxon>Bacteroidota</taxon>
        <taxon>Flavobacteriia</taxon>
        <taxon>Flavobacteriales</taxon>
        <taxon>Flavobacteriaceae</taxon>
        <taxon>Flavobacterium</taxon>
    </lineage>
</organism>
<gene>
    <name evidence="2" type="ORF">KZH69_03945</name>
</gene>
<dbReference type="RefSeq" id="WP_219316162.1">
    <property type="nucleotide sequence ID" value="NZ_JAHWYN010000003.1"/>
</dbReference>
<name>A0ABS6XSI3_9FLAO</name>
<dbReference type="CDD" id="cd06588">
    <property type="entry name" value="PhnB_like"/>
    <property type="match status" value="1"/>
</dbReference>
<dbReference type="Pfam" id="PF06983">
    <property type="entry name" value="3-dmu-9_3-mt"/>
    <property type="match status" value="1"/>
</dbReference>
<keyword evidence="3" id="KW-1185">Reference proteome</keyword>
<dbReference type="EMBL" id="JAHWYN010000003">
    <property type="protein sequence ID" value="MBW4359633.1"/>
    <property type="molecule type" value="Genomic_DNA"/>
</dbReference>
<proteinExistence type="predicted"/>
<dbReference type="Proteomes" id="UP000812031">
    <property type="component" value="Unassembled WGS sequence"/>
</dbReference>
<evidence type="ECO:0000259" key="1">
    <source>
        <dbReference type="Pfam" id="PF06983"/>
    </source>
</evidence>
<accession>A0ABS6XSI3</accession>
<dbReference type="PANTHER" id="PTHR33990:SF1">
    <property type="entry name" value="PROTEIN YJDN"/>
    <property type="match status" value="1"/>
</dbReference>
<evidence type="ECO:0000313" key="2">
    <source>
        <dbReference type="EMBL" id="MBW4359633.1"/>
    </source>
</evidence>
<feature type="domain" description="PhnB-like" evidence="1">
    <location>
        <begin position="4"/>
        <end position="138"/>
    </location>
</feature>
<evidence type="ECO:0000313" key="3">
    <source>
        <dbReference type="Proteomes" id="UP000812031"/>
    </source>
</evidence>
<protein>
    <submittedName>
        <fullName evidence="2">VOC family protein</fullName>
    </submittedName>
</protein>
<dbReference type="InterPro" id="IPR028973">
    <property type="entry name" value="PhnB-like"/>
</dbReference>